<dbReference type="FunCoup" id="K1QCI5">
    <property type="interactions" value="352"/>
</dbReference>
<feature type="compositionally biased region" description="Acidic residues" evidence="4">
    <location>
        <begin position="34"/>
        <end position="47"/>
    </location>
</feature>
<dbReference type="PANTHER" id="PTHR10901">
    <property type="entry name" value="TROPOMODULIN"/>
    <property type="match status" value="1"/>
</dbReference>
<sequence>MQTADTMEVPQLKPVQDVPEIDLDDIDKLLESLSPEELEELNGDFDPDNSLLPPSQRMKNQTSKAPTGPYHRKKLLDFLEKKAKEEKDWEQNKPFVKEIRGKIWKPKVEPKSKEEEEHLETEWDDILTAASEEELVDLAAVLGFHGMLNQTQYYAGLDNMKIEAGGFQAEALSENKTLKVLNVESNFVSGEAIVEIMKAINKNQTLQELRVANQKPEVLGNKVEMALVKLIGENSTLLRFGIALEFPDARVRIHEKLQENNDNLRKKRVGKD</sequence>
<dbReference type="InterPro" id="IPR004934">
    <property type="entry name" value="TMOD"/>
</dbReference>
<gene>
    <name evidence="5" type="ORF">CGI_10020014</name>
</gene>
<evidence type="ECO:0000256" key="2">
    <source>
        <dbReference type="ARBA" id="ARBA00022490"/>
    </source>
</evidence>
<dbReference type="AlphaFoldDB" id="K1QCI5"/>
<reference evidence="5" key="1">
    <citation type="journal article" date="2012" name="Nature">
        <title>The oyster genome reveals stress adaptation and complexity of shell formation.</title>
        <authorList>
            <person name="Zhang G."/>
            <person name="Fang X."/>
            <person name="Guo X."/>
            <person name="Li L."/>
            <person name="Luo R."/>
            <person name="Xu F."/>
            <person name="Yang P."/>
            <person name="Zhang L."/>
            <person name="Wang X."/>
            <person name="Qi H."/>
            <person name="Xiong Z."/>
            <person name="Que H."/>
            <person name="Xie Y."/>
            <person name="Holland P.W."/>
            <person name="Paps J."/>
            <person name="Zhu Y."/>
            <person name="Wu F."/>
            <person name="Chen Y."/>
            <person name="Wang J."/>
            <person name="Peng C."/>
            <person name="Meng J."/>
            <person name="Yang L."/>
            <person name="Liu J."/>
            <person name="Wen B."/>
            <person name="Zhang N."/>
            <person name="Huang Z."/>
            <person name="Zhu Q."/>
            <person name="Feng Y."/>
            <person name="Mount A."/>
            <person name="Hedgecock D."/>
            <person name="Xu Z."/>
            <person name="Liu Y."/>
            <person name="Domazet-Loso T."/>
            <person name="Du Y."/>
            <person name="Sun X."/>
            <person name="Zhang S."/>
            <person name="Liu B."/>
            <person name="Cheng P."/>
            <person name="Jiang X."/>
            <person name="Li J."/>
            <person name="Fan D."/>
            <person name="Wang W."/>
            <person name="Fu W."/>
            <person name="Wang T."/>
            <person name="Wang B."/>
            <person name="Zhang J."/>
            <person name="Peng Z."/>
            <person name="Li Y."/>
            <person name="Li N."/>
            <person name="Wang J."/>
            <person name="Chen M."/>
            <person name="He Y."/>
            <person name="Tan F."/>
            <person name="Song X."/>
            <person name="Zheng Q."/>
            <person name="Huang R."/>
            <person name="Yang H."/>
            <person name="Du X."/>
            <person name="Chen L."/>
            <person name="Yang M."/>
            <person name="Gaffney P.M."/>
            <person name="Wang S."/>
            <person name="Luo L."/>
            <person name="She Z."/>
            <person name="Ming Y."/>
            <person name="Huang W."/>
            <person name="Zhang S."/>
            <person name="Huang B."/>
            <person name="Zhang Y."/>
            <person name="Qu T."/>
            <person name="Ni P."/>
            <person name="Miao G."/>
            <person name="Wang J."/>
            <person name="Wang Q."/>
            <person name="Steinberg C.E."/>
            <person name="Wang H."/>
            <person name="Li N."/>
            <person name="Qian L."/>
            <person name="Zhang G."/>
            <person name="Li Y."/>
            <person name="Yang H."/>
            <person name="Liu X."/>
            <person name="Wang J."/>
            <person name="Yin Y."/>
            <person name="Wang J."/>
        </authorList>
    </citation>
    <scope>NUCLEOTIDE SEQUENCE [LARGE SCALE GENOMIC DNA]</scope>
    <source>
        <strain evidence="5">05x7-T-G4-1.051#20</strain>
    </source>
</reference>
<dbReference type="EMBL" id="JH818813">
    <property type="protein sequence ID" value="EKC31673.1"/>
    <property type="molecule type" value="Genomic_DNA"/>
</dbReference>
<proteinExistence type="predicted"/>
<dbReference type="InterPro" id="IPR032675">
    <property type="entry name" value="LRR_dom_sf"/>
</dbReference>
<feature type="region of interest" description="Disordered" evidence="4">
    <location>
        <begin position="1"/>
        <end position="20"/>
    </location>
</feature>
<keyword evidence="2" id="KW-0963">Cytoplasm</keyword>
<dbReference type="GO" id="GO:0051694">
    <property type="term" value="P:pointed-end actin filament capping"/>
    <property type="evidence" value="ECO:0007669"/>
    <property type="project" value="InterPro"/>
</dbReference>
<dbReference type="GO" id="GO:0030239">
    <property type="term" value="P:myofibril assembly"/>
    <property type="evidence" value="ECO:0007669"/>
    <property type="project" value="TreeGrafter"/>
</dbReference>
<dbReference type="GO" id="GO:0007015">
    <property type="term" value="P:actin filament organization"/>
    <property type="evidence" value="ECO:0007669"/>
    <property type="project" value="TreeGrafter"/>
</dbReference>
<name>K1QCI5_MAGGI</name>
<keyword evidence="3" id="KW-0206">Cytoskeleton</keyword>
<evidence type="ECO:0000256" key="1">
    <source>
        <dbReference type="ARBA" id="ARBA00004245"/>
    </source>
</evidence>
<dbReference type="Pfam" id="PF03250">
    <property type="entry name" value="Tropomodulin"/>
    <property type="match status" value="1"/>
</dbReference>
<dbReference type="Gene3D" id="3.80.10.10">
    <property type="entry name" value="Ribonuclease Inhibitor"/>
    <property type="match status" value="1"/>
</dbReference>
<protein>
    <submittedName>
        <fullName evidence="5">Tropomodulin</fullName>
    </submittedName>
</protein>
<dbReference type="GO" id="GO:0005856">
    <property type="term" value="C:cytoskeleton"/>
    <property type="evidence" value="ECO:0007669"/>
    <property type="project" value="UniProtKB-SubCell"/>
</dbReference>
<feature type="region of interest" description="Disordered" evidence="4">
    <location>
        <begin position="34"/>
        <end position="71"/>
    </location>
</feature>
<dbReference type="InParanoid" id="K1QCI5"/>
<dbReference type="HOGENOM" id="CLU_031052_1_0_1"/>
<organism evidence="5">
    <name type="scientific">Magallana gigas</name>
    <name type="common">Pacific oyster</name>
    <name type="synonym">Crassostrea gigas</name>
    <dbReference type="NCBI Taxonomy" id="29159"/>
    <lineage>
        <taxon>Eukaryota</taxon>
        <taxon>Metazoa</taxon>
        <taxon>Spiralia</taxon>
        <taxon>Lophotrochozoa</taxon>
        <taxon>Mollusca</taxon>
        <taxon>Bivalvia</taxon>
        <taxon>Autobranchia</taxon>
        <taxon>Pteriomorphia</taxon>
        <taxon>Ostreida</taxon>
        <taxon>Ostreoidea</taxon>
        <taxon>Ostreidae</taxon>
        <taxon>Magallana</taxon>
    </lineage>
</organism>
<dbReference type="GO" id="GO:0005523">
    <property type="term" value="F:tropomyosin binding"/>
    <property type="evidence" value="ECO:0007669"/>
    <property type="project" value="InterPro"/>
</dbReference>
<accession>K1QCI5</accession>
<comment type="subcellular location">
    <subcellularLocation>
        <location evidence="1">Cytoplasm</location>
        <location evidence="1">Cytoskeleton</location>
    </subcellularLocation>
</comment>
<evidence type="ECO:0000313" key="5">
    <source>
        <dbReference type="EMBL" id="EKC31673.1"/>
    </source>
</evidence>
<dbReference type="PANTHER" id="PTHR10901:SF6">
    <property type="entry name" value="TROPOMODULIN, ISOFORM N"/>
    <property type="match status" value="1"/>
</dbReference>
<evidence type="ECO:0000256" key="4">
    <source>
        <dbReference type="SAM" id="MobiDB-lite"/>
    </source>
</evidence>
<evidence type="ECO:0000256" key="3">
    <source>
        <dbReference type="ARBA" id="ARBA00023212"/>
    </source>
</evidence>
<dbReference type="SUPFAM" id="SSF52047">
    <property type="entry name" value="RNI-like"/>
    <property type="match status" value="1"/>
</dbReference>
<dbReference type="GO" id="GO:0030016">
    <property type="term" value="C:myofibril"/>
    <property type="evidence" value="ECO:0007669"/>
    <property type="project" value="TreeGrafter"/>
</dbReference>